<dbReference type="InterPro" id="IPR012661">
    <property type="entry name" value="CHP02448"/>
</dbReference>
<name>A0A1J0ELK6_9PSED</name>
<feature type="chain" id="PRO_5009610998" evidence="1">
    <location>
        <begin position="23"/>
        <end position="107"/>
    </location>
</feature>
<dbReference type="GeneID" id="46909598"/>
<evidence type="ECO:0000313" key="2">
    <source>
        <dbReference type="EMBL" id="APC17005.1"/>
    </source>
</evidence>
<dbReference type="EMBL" id="CP017886">
    <property type="protein sequence ID" value="APC17005.1"/>
    <property type="molecule type" value="Genomic_DNA"/>
</dbReference>
<sequence length="107" mass="11214">MRFKLAAATLALLSLSVGSAMAHDDGFWRGVISSGATTASTYLTSRDHKLIVAAQDDASSFVASDGNIRGPYLESAMQKVRADNPGLKATDMELANAILAKNAVAEQ</sequence>
<dbReference type="AlphaFoldDB" id="A0A1J0ELK6"/>
<dbReference type="Proteomes" id="UP000182567">
    <property type="component" value="Chromosome"/>
</dbReference>
<reference evidence="3" key="1">
    <citation type="submission" date="2016-10" db="EMBL/GenBank/DDBJ databases">
        <title>Pseudomonas frederiksbergensis ERGS4:02 complete genome.</title>
        <authorList>
            <person name="Kumar R."/>
            <person name="Acharya V."/>
            <person name="Singh D."/>
        </authorList>
    </citation>
    <scope>NUCLEOTIDE SEQUENCE [LARGE SCALE GENOMIC DNA]</scope>
    <source>
        <strain evidence="3">ERGS4:02</strain>
    </source>
</reference>
<dbReference type="NCBIfam" id="TIGR02448">
    <property type="entry name" value="conserverd hypothetical protein"/>
    <property type="match status" value="1"/>
</dbReference>
<accession>A0A1J0ELK6</accession>
<protein>
    <submittedName>
        <fullName evidence="2">Ribonucleotide reductase</fullName>
    </submittedName>
</protein>
<organism evidence="2 3">
    <name type="scientific">Pseudomonas frederiksbergensis</name>
    <dbReference type="NCBI Taxonomy" id="104087"/>
    <lineage>
        <taxon>Bacteria</taxon>
        <taxon>Pseudomonadati</taxon>
        <taxon>Pseudomonadota</taxon>
        <taxon>Gammaproteobacteria</taxon>
        <taxon>Pseudomonadales</taxon>
        <taxon>Pseudomonadaceae</taxon>
        <taxon>Pseudomonas</taxon>
    </lineage>
</organism>
<dbReference type="Pfam" id="PF09498">
    <property type="entry name" value="DUF2388"/>
    <property type="match status" value="1"/>
</dbReference>
<feature type="signal peptide" evidence="1">
    <location>
        <begin position="1"/>
        <end position="22"/>
    </location>
</feature>
<dbReference type="RefSeq" id="WP_071552876.1">
    <property type="nucleotide sequence ID" value="NZ_CP017886.1"/>
</dbReference>
<keyword evidence="1" id="KW-0732">Signal</keyword>
<dbReference type="OrthoDB" id="6989968at2"/>
<evidence type="ECO:0000256" key="1">
    <source>
        <dbReference type="SAM" id="SignalP"/>
    </source>
</evidence>
<evidence type="ECO:0000313" key="3">
    <source>
        <dbReference type="Proteomes" id="UP000182567"/>
    </source>
</evidence>
<gene>
    <name evidence="2" type="ORF">BLL42_15150</name>
</gene>
<proteinExistence type="predicted"/>